<name>A0A6H5GMH2_9HEMI</name>
<dbReference type="Proteomes" id="UP000479000">
    <property type="component" value="Unassembled WGS sequence"/>
</dbReference>
<evidence type="ECO:0000313" key="3">
    <source>
        <dbReference type="Proteomes" id="UP000479000"/>
    </source>
</evidence>
<evidence type="ECO:0000256" key="1">
    <source>
        <dbReference type="SAM" id="MobiDB-lite"/>
    </source>
</evidence>
<evidence type="ECO:0000313" key="2">
    <source>
        <dbReference type="EMBL" id="CAB0004290.1"/>
    </source>
</evidence>
<proteinExistence type="predicted"/>
<keyword evidence="3" id="KW-1185">Reference proteome</keyword>
<protein>
    <submittedName>
        <fullName evidence="2">Uncharacterized protein</fullName>
    </submittedName>
</protein>
<organism evidence="2 3">
    <name type="scientific">Nesidiocoris tenuis</name>
    <dbReference type="NCBI Taxonomy" id="355587"/>
    <lineage>
        <taxon>Eukaryota</taxon>
        <taxon>Metazoa</taxon>
        <taxon>Ecdysozoa</taxon>
        <taxon>Arthropoda</taxon>
        <taxon>Hexapoda</taxon>
        <taxon>Insecta</taxon>
        <taxon>Pterygota</taxon>
        <taxon>Neoptera</taxon>
        <taxon>Paraneoptera</taxon>
        <taxon>Hemiptera</taxon>
        <taxon>Heteroptera</taxon>
        <taxon>Panheteroptera</taxon>
        <taxon>Cimicomorpha</taxon>
        <taxon>Miridae</taxon>
        <taxon>Dicyphina</taxon>
        <taxon>Nesidiocoris</taxon>
    </lineage>
</organism>
<feature type="region of interest" description="Disordered" evidence="1">
    <location>
        <begin position="29"/>
        <end position="64"/>
    </location>
</feature>
<dbReference type="EMBL" id="CADCXU010014809">
    <property type="protein sequence ID" value="CAB0004290.1"/>
    <property type="molecule type" value="Genomic_DNA"/>
</dbReference>
<gene>
    <name evidence="2" type="ORF">NTEN_LOCUS9767</name>
</gene>
<dbReference type="AlphaFoldDB" id="A0A6H5GMH2"/>
<sequence length="156" mass="17998">MRNSRANDPRLVGRRSAEALPLGWRLTRSGRRRRRRKGSGRIVLRAALRPPTSSANPKGDSSYRDKHTYQYRKFEKMMRIEPRKWTNLSVLGLKIIVLPCQPWQHEYTVSRICIGRVRGTNDGDGSPTYVASRAPCRPYPQRQLCTPAVRKPITAW</sequence>
<reference evidence="2 3" key="1">
    <citation type="submission" date="2020-02" db="EMBL/GenBank/DDBJ databases">
        <authorList>
            <person name="Ferguson B K."/>
        </authorList>
    </citation>
    <scope>NUCLEOTIDE SEQUENCE [LARGE SCALE GENOMIC DNA]</scope>
</reference>
<accession>A0A6H5GMH2</accession>
<feature type="compositionally biased region" description="Basic residues" evidence="1">
    <location>
        <begin position="29"/>
        <end position="39"/>
    </location>
</feature>